<organism evidence="2 3">
    <name type="scientific">Cloeon dipterum</name>
    <dbReference type="NCBI Taxonomy" id="197152"/>
    <lineage>
        <taxon>Eukaryota</taxon>
        <taxon>Metazoa</taxon>
        <taxon>Ecdysozoa</taxon>
        <taxon>Arthropoda</taxon>
        <taxon>Hexapoda</taxon>
        <taxon>Insecta</taxon>
        <taxon>Pterygota</taxon>
        <taxon>Palaeoptera</taxon>
        <taxon>Ephemeroptera</taxon>
        <taxon>Pisciforma</taxon>
        <taxon>Baetidae</taxon>
        <taxon>Cloeon</taxon>
    </lineage>
</organism>
<keyword evidence="3" id="KW-1185">Reference proteome</keyword>
<evidence type="ECO:0000313" key="2">
    <source>
        <dbReference type="EMBL" id="CAB3388651.1"/>
    </source>
</evidence>
<dbReference type="Proteomes" id="UP000494165">
    <property type="component" value="Unassembled WGS sequence"/>
</dbReference>
<protein>
    <submittedName>
        <fullName evidence="2">Uncharacterized protein</fullName>
    </submittedName>
</protein>
<dbReference type="EMBL" id="CADEPI010000844">
    <property type="protein sequence ID" value="CAB3388651.1"/>
    <property type="molecule type" value="Genomic_DNA"/>
</dbReference>
<evidence type="ECO:0000256" key="1">
    <source>
        <dbReference type="SAM" id="MobiDB-lite"/>
    </source>
</evidence>
<comment type="caution">
    <text evidence="2">The sequence shown here is derived from an EMBL/GenBank/DDBJ whole genome shotgun (WGS) entry which is preliminary data.</text>
</comment>
<sequence length="124" mass="13387">MTIPISNTDPKEDDLISVMLIEEDSDDDVMSMDCEPYETIRRPLHTARQGLAAAQIVLLLPTEKAADRPSADDKDLATARQGLAAAQEVPLLPTELLLLTEKAADRPSADDKDLATARQGYAAA</sequence>
<accession>A0A8S1DX14</accession>
<name>A0A8S1DX14_9INSE</name>
<dbReference type="AlphaFoldDB" id="A0A8S1DX14"/>
<feature type="region of interest" description="Disordered" evidence="1">
    <location>
        <begin position="102"/>
        <end position="124"/>
    </location>
</feature>
<gene>
    <name evidence="2" type="ORF">CLODIP_2_CD06431</name>
</gene>
<evidence type="ECO:0000313" key="3">
    <source>
        <dbReference type="Proteomes" id="UP000494165"/>
    </source>
</evidence>
<reference evidence="2 3" key="1">
    <citation type="submission" date="2020-04" db="EMBL/GenBank/DDBJ databases">
        <authorList>
            <person name="Alioto T."/>
            <person name="Alioto T."/>
            <person name="Gomez Garrido J."/>
        </authorList>
    </citation>
    <scope>NUCLEOTIDE SEQUENCE [LARGE SCALE GENOMIC DNA]</scope>
</reference>
<proteinExistence type="predicted"/>
<feature type="compositionally biased region" description="Basic and acidic residues" evidence="1">
    <location>
        <begin position="102"/>
        <end position="115"/>
    </location>
</feature>